<feature type="region of interest" description="Disordered" evidence="1">
    <location>
        <begin position="103"/>
        <end position="124"/>
    </location>
</feature>
<organism evidence="2 3">
    <name type="scientific">Elysia crispata</name>
    <name type="common">lettuce slug</name>
    <dbReference type="NCBI Taxonomy" id="231223"/>
    <lineage>
        <taxon>Eukaryota</taxon>
        <taxon>Metazoa</taxon>
        <taxon>Spiralia</taxon>
        <taxon>Lophotrochozoa</taxon>
        <taxon>Mollusca</taxon>
        <taxon>Gastropoda</taxon>
        <taxon>Heterobranchia</taxon>
        <taxon>Euthyneura</taxon>
        <taxon>Panpulmonata</taxon>
        <taxon>Sacoglossa</taxon>
        <taxon>Placobranchoidea</taxon>
        <taxon>Plakobranchidae</taxon>
        <taxon>Elysia</taxon>
    </lineage>
</organism>
<evidence type="ECO:0000256" key="1">
    <source>
        <dbReference type="SAM" id="MobiDB-lite"/>
    </source>
</evidence>
<dbReference type="EMBL" id="JAWDGP010005093">
    <property type="protein sequence ID" value="KAK3759671.1"/>
    <property type="molecule type" value="Genomic_DNA"/>
</dbReference>
<dbReference type="Proteomes" id="UP001283361">
    <property type="component" value="Unassembled WGS sequence"/>
</dbReference>
<gene>
    <name evidence="2" type="ORF">RRG08_026054</name>
</gene>
<proteinExistence type="predicted"/>
<reference evidence="2" key="1">
    <citation type="journal article" date="2023" name="G3 (Bethesda)">
        <title>A reference genome for the long-term kleptoplast-retaining sea slug Elysia crispata morphotype clarki.</title>
        <authorList>
            <person name="Eastman K.E."/>
            <person name="Pendleton A.L."/>
            <person name="Shaikh M.A."/>
            <person name="Suttiyut T."/>
            <person name="Ogas R."/>
            <person name="Tomko P."/>
            <person name="Gavelis G."/>
            <person name="Widhalm J.R."/>
            <person name="Wisecaver J.H."/>
        </authorList>
    </citation>
    <scope>NUCLEOTIDE SEQUENCE</scope>
    <source>
        <strain evidence="2">ECLA1</strain>
    </source>
</reference>
<keyword evidence="3" id="KW-1185">Reference proteome</keyword>
<evidence type="ECO:0000313" key="2">
    <source>
        <dbReference type="EMBL" id="KAK3759671.1"/>
    </source>
</evidence>
<protein>
    <submittedName>
        <fullName evidence="2">Uncharacterized protein</fullName>
    </submittedName>
</protein>
<accession>A0AAE0Z046</accession>
<comment type="caution">
    <text evidence="2">The sequence shown here is derived from an EMBL/GenBank/DDBJ whole genome shotgun (WGS) entry which is preliminary data.</text>
</comment>
<name>A0AAE0Z046_9GAST</name>
<sequence length="134" mass="14462">MRTVVEERSSISGSVKTHLGVLPRAMLTPGPAPPWEVPHAWTELQGEGELISPGDRNTEDCLKRVAPDVTTTHSVVWDEASSQSSDQDVHCSSDLYSSAEYGPHELTLNGRTGQPSAALDTDSNCLKDFPCEGK</sequence>
<dbReference type="AlphaFoldDB" id="A0AAE0Z046"/>
<evidence type="ECO:0000313" key="3">
    <source>
        <dbReference type="Proteomes" id="UP001283361"/>
    </source>
</evidence>